<evidence type="ECO:0000256" key="4">
    <source>
        <dbReference type="ARBA" id="ARBA00022763"/>
    </source>
</evidence>
<feature type="site" description="Interaction with DNA" evidence="11">
    <location>
        <position position="457"/>
    </location>
</feature>
<keyword evidence="3" id="KW-0540">Nuclease</keyword>
<accession>A0A7R7XB96</accession>
<dbReference type="FunFam" id="3.30.870.10:FF:000047">
    <property type="entry name" value="Probable tyrosyl-DNA phosphodiesterase"/>
    <property type="match status" value="1"/>
</dbReference>
<comment type="similarity">
    <text evidence="2">Belongs to the tyrosyl-DNA phosphodiesterase family.</text>
</comment>
<evidence type="ECO:0000256" key="11">
    <source>
        <dbReference type="PIRSR" id="PIRSR610347-3"/>
    </source>
</evidence>
<dbReference type="PANTHER" id="PTHR12415">
    <property type="entry name" value="TYROSYL-DNA PHOSPHODIESTERASE 1"/>
    <property type="match status" value="1"/>
</dbReference>
<evidence type="ECO:0000256" key="8">
    <source>
        <dbReference type="ARBA" id="ARBA00023242"/>
    </source>
</evidence>
<keyword evidence="6" id="KW-0269">Exonuclease</keyword>
<dbReference type="GO" id="GO:0003690">
    <property type="term" value="F:double-stranded DNA binding"/>
    <property type="evidence" value="ECO:0007669"/>
    <property type="project" value="TreeGrafter"/>
</dbReference>
<dbReference type="SUPFAM" id="SSF56024">
    <property type="entry name" value="Phospholipase D/nuclease"/>
    <property type="match status" value="2"/>
</dbReference>
<evidence type="ECO:0000256" key="9">
    <source>
        <dbReference type="PIRSR" id="PIRSR610347-1"/>
    </source>
</evidence>
<dbReference type="GO" id="GO:0006281">
    <property type="term" value="P:DNA repair"/>
    <property type="evidence" value="ECO:0007669"/>
    <property type="project" value="UniProtKB-KW"/>
</dbReference>
<evidence type="ECO:0000313" key="13">
    <source>
        <dbReference type="EMBL" id="BCS18095.1"/>
    </source>
</evidence>
<evidence type="ECO:0000256" key="5">
    <source>
        <dbReference type="ARBA" id="ARBA00022801"/>
    </source>
</evidence>
<dbReference type="KEGG" id="apuu:APUU_10923S"/>
<dbReference type="Pfam" id="PF06087">
    <property type="entry name" value="Tyr-DNA_phospho"/>
    <property type="match status" value="1"/>
</dbReference>
<keyword evidence="7" id="KW-0234">DNA repair</keyword>
<feature type="binding site" evidence="10">
    <location>
        <position position="179"/>
    </location>
    <ligand>
        <name>substrate</name>
    </ligand>
</feature>
<dbReference type="GO" id="GO:0004527">
    <property type="term" value="F:exonuclease activity"/>
    <property type="evidence" value="ECO:0007669"/>
    <property type="project" value="UniProtKB-KW"/>
</dbReference>
<evidence type="ECO:0000256" key="7">
    <source>
        <dbReference type="ARBA" id="ARBA00023204"/>
    </source>
</evidence>
<dbReference type="GO" id="GO:0005634">
    <property type="term" value="C:nucleus"/>
    <property type="evidence" value="ECO:0007669"/>
    <property type="project" value="UniProtKB-SubCell"/>
</dbReference>
<dbReference type="RefSeq" id="XP_041550289.1">
    <property type="nucleotide sequence ID" value="XM_041706185.1"/>
</dbReference>
<dbReference type="PANTHER" id="PTHR12415:SF0">
    <property type="entry name" value="TYROSYL-DNA PHOSPHODIESTERASE 1"/>
    <property type="match status" value="1"/>
</dbReference>
<reference evidence="13" key="1">
    <citation type="submission" date="2021-01" db="EMBL/GenBank/DDBJ databases">
        <authorList>
            <consortium name="Aspergillus puulaauensis MK2 genome sequencing consortium"/>
            <person name="Kazuki M."/>
            <person name="Futagami T."/>
        </authorList>
    </citation>
    <scope>NUCLEOTIDE SEQUENCE</scope>
    <source>
        <strain evidence="13">MK2</strain>
    </source>
</reference>
<evidence type="ECO:0000256" key="3">
    <source>
        <dbReference type="ARBA" id="ARBA00022722"/>
    </source>
</evidence>
<dbReference type="OrthoDB" id="47785at2759"/>
<evidence type="ECO:0008006" key="15">
    <source>
        <dbReference type="Google" id="ProtNLM"/>
    </source>
</evidence>
<comment type="subcellular location">
    <subcellularLocation>
        <location evidence="1">Nucleus</location>
    </subcellularLocation>
</comment>
<keyword evidence="5" id="KW-0378">Hydrolase</keyword>
<evidence type="ECO:0000256" key="10">
    <source>
        <dbReference type="PIRSR" id="PIRSR610347-2"/>
    </source>
</evidence>
<evidence type="ECO:0000256" key="1">
    <source>
        <dbReference type="ARBA" id="ARBA00004123"/>
    </source>
</evidence>
<evidence type="ECO:0000313" key="14">
    <source>
        <dbReference type="Proteomes" id="UP000654913"/>
    </source>
</evidence>
<gene>
    <name evidence="13" type="ORF">APUU_10923S</name>
</gene>
<sequence>MDDKQDRPAKRPKLTSNSASDPPENTHSPNLASLHHSITPPPARPGRVPLSPHQNSEKKDTPTTNTNQPQLIPSPIQLTRIRDFSDSLKNNEDTVRLRDILGDPMIRECWQFNYLFDVDFLMSQFDEDVRDLVSVKVVHGSWKSESDNKIRIDEASKRYSNVEPIVAYMPEPFGTHHSKMMVLLRHDDLAQVIIHTANMISGDWANMCQAVWRSPLLPLNTNDDDEQKSTLWGSGERFKRDLLAYLKAYGVKKTGPLTEKLSKYDFSAVRAALIASVPSKQKIGTSSNGDGKPLWGWPALKDALQNIQLHEGDSNMMPHIVTQMSSIATLGQTDKWLKDVFFDALAPPRSTQTSKKQRPQFSVMFPTAEEIRRSLNGYGSGGSIHMKLQSAAQQKQLQYLRPYLKHWAGDVADELPANIQDAGRRRAAPHIKTYIRFTDGESMDAIDWALVTSANLSTQAWGAATNANGEVRICSWEVGVLVWPELYAMGPQSQSVAMVPCFKKDKPSSPRELPADAGASTALVGFRMPYDLPLTSYAAQDVPWCATMPHSEPDWLGQTWAA</sequence>
<dbReference type="AlphaFoldDB" id="A0A7R7XB96"/>
<evidence type="ECO:0000256" key="12">
    <source>
        <dbReference type="SAM" id="MobiDB-lite"/>
    </source>
</evidence>
<feature type="binding site" evidence="10">
    <location>
        <position position="432"/>
    </location>
    <ligand>
        <name>substrate</name>
    </ligand>
</feature>
<feature type="region of interest" description="Disordered" evidence="12">
    <location>
        <begin position="1"/>
        <end position="74"/>
    </location>
</feature>
<name>A0A7R7XB96_9EURO</name>
<evidence type="ECO:0000256" key="6">
    <source>
        <dbReference type="ARBA" id="ARBA00022839"/>
    </source>
</evidence>
<protein>
    <recommendedName>
        <fullName evidence="15">Tyrosyl-DNA phosphodiesterase</fullName>
    </recommendedName>
</protein>
<keyword evidence="4" id="KW-0227">DNA damage</keyword>
<dbReference type="GO" id="GO:0003697">
    <property type="term" value="F:single-stranded DNA binding"/>
    <property type="evidence" value="ECO:0007669"/>
    <property type="project" value="TreeGrafter"/>
</dbReference>
<evidence type="ECO:0000256" key="2">
    <source>
        <dbReference type="ARBA" id="ARBA00010205"/>
    </source>
</evidence>
<organism evidence="13 14">
    <name type="scientific">Aspergillus puulaauensis</name>
    <dbReference type="NCBI Taxonomy" id="1220207"/>
    <lineage>
        <taxon>Eukaryota</taxon>
        <taxon>Fungi</taxon>
        <taxon>Dikarya</taxon>
        <taxon>Ascomycota</taxon>
        <taxon>Pezizomycotina</taxon>
        <taxon>Eurotiomycetes</taxon>
        <taxon>Eurotiomycetidae</taxon>
        <taxon>Eurotiales</taxon>
        <taxon>Aspergillaceae</taxon>
        <taxon>Aspergillus</taxon>
    </lineage>
</organism>
<keyword evidence="14" id="KW-1185">Reference proteome</keyword>
<feature type="active site" description="Proton donor/acceptor" evidence="9">
    <location>
        <position position="430"/>
    </location>
</feature>
<feature type="active site" description="Nucleophile" evidence="9">
    <location>
        <position position="177"/>
    </location>
</feature>
<proteinExistence type="inferred from homology"/>
<keyword evidence="8" id="KW-0539">Nucleus</keyword>
<dbReference type="FunFam" id="3.30.870.10:FF:000038">
    <property type="entry name" value="Probable tyrosyl-DNA phosphodiesterase"/>
    <property type="match status" value="1"/>
</dbReference>
<dbReference type="InterPro" id="IPR010347">
    <property type="entry name" value="Tdp1"/>
</dbReference>
<dbReference type="CDD" id="cd09123">
    <property type="entry name" value="PLDc_Tdp1_2"/>
    <property type="match status" value="1"/>
</dbReference>
<dbReference type="GeneID" id="64968100"/>
<reference evidence="13" key="2">
    <citation type="submission" date="2021-02" db="EMBL/GenBank/DDBJ databases">
        <title>Aspergillus puulaauensis MK2 genome sequence.</title>
        <authorList>
            <person name="Futagami T."/>
            <person name="Mori K."/>
            <person name="Kadooka C."/>
            <person name="Tanaka T."/>
        </authorList>
    </citation>
    <scope>NUCLEOTIDE SEQUENCE</scope>
    <source>
        <strain evidence="13">MK2</strain>
    </source>
</reference>
<dbReference type="GO" id="GO:0017005">
    <property type="term" value="F:3'-tyrosyl-DNA phosphodiesterase activity"/>
    <property type="evidence" value="ECO:0007669"/>
    <property type="project" value="TreeGrafter"/>
</dbReference>
<dbReference type="Proteomes" id="UP000654913">
    <property type="component" value="Chromosome 1"/>
</dbReference>
<dbReference type="CDD" id="cd09194">
    <property type="entry name" value="PLDc_yTdp1_1"/>
    <property type="match status" value="1"/>
</dbReference>
<dbReference type="EMBL" id="AP024443">
    <property type="protein sequence ID" value="BCS18095.1"/>
    <property type="molecule type" value="Genomic_DNA"/>
</dbReference>
<feature type="compositionally biased region" description="Polar residues" evidence="12">
    <location>
        <begin position="62"/>
        <end position="71"/>
    </location>
</feature>
<dbReference type="Gene3D" id="3.30.870.10">
    <property type="entry name" value="Endonuclease Chain A"/>
    <property type="match status" value="2"/>
</dbReference>
<feature type="compositionally biased region" description="Polar residues" evidence="12">
    <location>
        <begin position="14"/>
        <end position="31"/>
    </location>
</feature>